<feature type="domain" description="VOC" evidence="1">
    <location>
        <begin position="8"/>
        <end position="122"/>
    </location>
</feature>
<dbReference type="Gene3D" id="3.10.180.10">
    <property type="entry name" value="2,3-Dihydroxybiphenyl 1,2-Dioxygenase, domain 1"/>
    <property type="match status" value="1"/>
</dbReference>
<dbReference type="PANTHER" id="PTHR36437:SF2">
    <property type="entry name" value="GLYOXALASE_BLEOMYCIN RESISTANCE PROTEIN_DIOXYGENASE"/>
    <property type="match status" value="1"/>
</dbReference>
<comment type="caution">
    <text evidence="2">The sequence shown here is derived from an EMBL/GenBank/DDBJ whole genome shotgun (WGS) entry which is preliminary data.</text>
</comment>
<proteinExistence type="predicted"/>
<keyword evidence="3" id="KW-1185">Reference proteome</keyword>
<dbReference type="SUPFAM" id="SSF54593">
    <property type="entry name" value="Glyoxalase/Bleomycin resistance protein/Dihydroxybiphenyl dioxygenase"/>
    <property type="match status" value="1"/>
</dbReference>
<dbReference type="AlphaFoldDB" id="A0A919V9G7"/>
<protein>
    <submittedName>
        <fullName evidence="2">Glyoxalase</fullName>
    </submittedName>
</protein>
<dbReference type="Proteomes" id="UP000606172">
    <property type="component" value="Unassembled WGS sequence"/>
</dbReference>
<dbReference type="PROSITE" id="PS51819">
    <property type="entry name" value="VOC"/>
    <property type="match status" value="1"/>
</dbReference>
<dbReference type="InterPro" id="IPR004360">
    <property type="entry name" value="Glyas_Fos-R_dOase_dom"/>
</dbReference>
<evidence type="ECO:0000313" key="3">
    <source>
        <dbReference type="Proteomes" id="UP000606172"/>
    </source>
</evidence>
<organism evidence="2 3">
    <name type="scientific">Sinosporangium siamense</name>
    <dbReference type="NCBI Taxonomy" id="1367973"/>
    <lineage>
        <taxon>Bacteria</taxon>
        <taxon>Bacillati</taxon>
        <taxon>Actinomycetota</taxon>
        <taxon>Actinomycetes</taxon>
        <taxon>Streptosporangiales</taxon>
        <taxon>Streptosporangiaceae</taxon>
        <taxon>Sinosporangium</taxon>
    </lineage>
</organism>
<name>A0A919V9G7_9ACTN</name>
<evidence type="ECO:0000259" key="1">
    <source>
        <dbReference type="PROSITE" id="PS51819"/>
    </source>
</evidence>
<accession>A0A919V9G7</accession>
<dbReference type="InterPro" id="IPR029068">
    <property type="entry name" value="Glyas_Bleomycin-R_OHBP_Dase"/>
</dbReference>
<evidence type="ECO:0000313" key="2">
    <source>
        <dbReference type="EMBL" id="GII94292.1"/>
    </source>
</evidence>
<reference evidence="2" key="1">
    <citation type="submission" date="2021-01" db="EMBL/GenBank/DDBJ databases">
        <title>Whole genome shotgun sequence of Sinosporangium siamense NBRC 109515.</title>
        <authorList>
            <person name="Komaki H."/>
            <person name="Tamura T."/>
        </authorList>
    </citation>
    <scope>NUCLEOTIDE SEQUENCE</scope>
    <source>
        <strain evidence="2">NBRC 109515</strain>
    </source>
</reference>
<dbReference type="EMBL" id="BOOW01000028">
    <property type="protein sequence ID" value="GII94292.1"/>
    <property type="molecule type" value="Genomic_DNA"/>
</dbReference>
<sequence>MLSMNITHAKIVTLPVSDQDRAKDFYVAALGFDVIVDRQMGPVRWLQVAPKGAQTGFTLATAEQGFTPGSATGIVLETSDLDADCAALLEAGAAVQGPTDLPWGRQATLTDPDGNSFVLSEPAPSGF</sequence>
<dbReference type="Pfam" id="PF00903">
    <property type="entry name" value="Glyoxalase"/>
    <property type="match status" value="1"/>
</dbReference>
<gene>
    <name evidence="2" type="ORF">Ssi02_45230</name>
</gene>
<dbReference type="PANTHER" id="PTHR36437">
    <property type="entry name" value="GLYOXALASE/BLEOMYCIN RESISTANCE PROTEIN/DIOXYGENASE"/>
    <property type="match status" value="1"/>
</dbReference>
<dbReference type="InterPro" id="IPR037523">
    <property type="entry name" value="VOC_core"/>
</dbReference>